<dbReference type="PANTHER" id="PTHR44858:SF1">
    <property type="entry name" value="UDP-N-ACETYLGLUCOSAMINE--PEPTIDE N-ACETYLGLUCOSAMINYLTRANSFERASE SPINDLY-RELATED"/>
    <property type="match status" value="1"/>
</dbReference>
<dbReference type="AlphaFoldDB" id="A0A831SQH6"/>
<feature type="chain" id="PRO_5032402623" evidence="4">
    <location>
        <begin position="22"/>
        <end position="173"/>
    </location>
</feature>
<dbReference type="SUPFAM" id="SSF48452">
    <property type="entry name" value="TPR-like"/>
    <property type="match status" value="1"/>
</dbReference>
<evidence type="ECO:0000256" key="3">
    <source>
        <dbReference type="PROSITE-ProRule" id="PRU00339"/>
    </source>
</evidence>
<gene>
    <name evidence="5" type="ORF">ENN50_08985</name>
</gene>
<feature type="repeat" description="TPR" evidence="3">
    <location>
        <begin position="94"/>
        <end position="127"/>
    </location>
</feature>
<proteinExistence type="predicted"/>
<evidence type="ECO:0000256" key="2">
    <source>
        <dbReference type="ARBA" id="ARBA00022803"/>
    </source>
</evidence>
<dbReference type="EMBL" id="DSBW01000197">
    <property type="protein sequence ID" value="HED31791.1"/>
    <property type="molecule type" value="Genomic_DNA"/>
</dbReference>
<dbReference type="InterPro" id="IPR050498">
    <property type="entry name" value="Ycf3"/>
</dbReference>
<dbReference type="PANTHER" id="PTHR44858">
    <property type="entry name" value="TETRATRICOPEPTIDE REPEAT PROTEIN 6"/>
    <property type="match status" value="1"/>
</dbReference>
<dbReference type="PROSITE" id="PS51257">
    <property type="entry name" value="PROKAR_LIPOPROTEIN"/>
    <property type="match status" value="1"/>
</dbReference>
<dbReference type="Gene3D" id="1.25.40.10">
    <property type="entry name" value="Tetratricopeptide repeat domain"/>
    <property type="match status" value="2"/>
</dbReference>
<feature type="repeat" description="TPR" evidence="3">
    <location>
        <begin position="60"/>
        <end position="93"/>
    </location>
</feature>
<evidence type="ECO:0000256" key="1">
    <source>
        <dbReference type="ARBA" id="ARBA00022737"/>
    </source>
</evidence>
<dbReference type="InterPro" id="IPR019734">
    <property type="entry name" value="TPR_rpt"/>
</dbReference>
<keyword evidence="2 3" id="KW-0802">TPR repeat</keyword>
<evidence type="ECO:0000313" key="5">
    <source>
        <dbReference type="EMBL" id="HED31791.1"/>
    </source>
</evidence>
<evidence type="ECO:0000256" key="4">
    <source>
        <dbReference type="SAM" id="SignalP"/>
    </source>
</evidence>
<keyword evidence="1" id="KW-0677">Repeat</keyword>
<keyword evidence="4" id="KW-0732">Signal</keyword>
<reference evidence="5" key="1">
    <citation type="journal article" date="2020" name="mSystems">
        <title>Genome- and Community-Level Interaction Insights into Carbon Utilization and Element Cycling Functions of Hydrothermarchaeota in Hydrothermal Sediment.</title>
        <authorList>
            <person name="Zhou Z."/>
            <person name="Liu Y."/>
            <person name="Xu W."/>
            <person name="Pan J."/>
            <person name="Luo Z.H."/>
            <person name="Li M."/>
        </authorList>
    </citation>
    <scope>NUCLEOTIDE SEQUENCE [LARGE SCALE GENOMIC DNA]</scope>
    <source>
        <strain evidence="5">SpSt-1181</strain>
    </source>
</reference>
<dbReference type="Pfam" id="PF00515">
    <property type="entry name" value="TPR_1"/>
    <property type="match status" value="1"/>
</dbReference>
<dbReference type="Pfam" id="PF13431">
    <property type="entry name" value="TPR_17"/>
    <property type="match status" value="1"/>
</dbReference>
<dbReference type="PROSITE" id="PS50293">
    <property type="entry name" value="TPR_REGION"/>
    <property type="match status" value="1"/>
</dbReference>
<protein>
    <submittedName>
        <fullName evidence="5">Tetratricopeptide repeat protein</fullName>
    </submittedName>
</protein>
<comment type="caution">
    <text evidence="5">The sequence shown here is derived from an EMBL/GenBank/DDBJ whole genome shotgun (WGS) entry which is preliminary data.</text>
</comment>
<feature type="repeat" description="TPR" evidence="3">
    <location>
        <begin position="26"/>
        <end position="59"/>
    </location>
</feature>
<organism evidence="5">
    <name type="scientific">Prosthecochloris aestuarii</name>
    <dbReference type="NCBI Taxonomy" id="1102"/>
    <lineage>
        <taxon>Bacteria</taxon>
        <taxon>Pseudomonadati</taxon>
        <taxon>Chlorobiota</taxon>
        <taxon>Chlorobiia</taxon>
        <taxon>Chlorobiales</taxon>
        <taxon>Chlorobiaceae</taxon>
        <taxon>Prosthecochloris</taxon>
    </lineage>
</organism>
<dbReference type="InterPro" id="IPR011990">
    <property type="entry name" value="TPR-like_helical_dom_sf"/>
</dbReference>
<dbReference type="Proteomes" id="UP000886335">
    <property type="component" value="Unassembled WGS sequence"/>
</dbReference>
<dbReference type="PROSITE" id="PS50005">
    <property type="entry name" value="TPR"/>
    <property type="match status" value="3"/>
</dbReference>
<dbReference type="SMART" id="SM00028">
    <property type="entry name" value="TPR"/>
    <property type="match status" value="4"/>
</dbReference>
<feature type="signal peptide" evidence="4">
    <location>
        <begin position="1"/>
        <end position="21"/>
    </location>
</feature>
<accession>A0A831SQH6</accession>
<sequence>MKLYRFSLSAVLLLVMIGLGACGPDAREINTTGLEKLKQKDFDGAFEDFSAAIEKDPDFAEAYLNRGFVHGNRGELQSALEDFNKAIELDPEYLEAYFNRGFIYGYFEEYEKSFADFSKVIEFNPGDVEAYINRALIRSRMGDSEGEIEDLVEAARLGDPGAQHWLQENGHSW</sequence>
<name>A0A831SQH6_PROAE</name>